<dbReference type="Proteomes" id="UP001161325">
    <property type="component" value="Unassembled WGS sequence"/>
</dbReference>
<keyword evidence="2" id="KW-1185">Reference proteome</keyword>
<sequence length="160" mass="16889">MPAIATRALLAVALLARSDVSQVPSPAAATLAGDWELSLARTHYGPGVDRRRRERFTCTADGPRVACTITGERADGRRVTGRFTAAADDVPSSATGVPGIDAVRLRAAGPSIVDATFLLAGRPVFGYRAYRPADGRTLVVVTVDPVSRAALTTVVVYDRR</sequence>
<organism evidence="1 2">
    <name type="scientific">Roseisolibacter agri</name>
    <dbReference type="NCBI Taxonomy" id="2014610"/>
    <lineage>
        <taxon>Bacteria</taxon>
        <taxon>Pseudomonadati</taxon>
        <taxon>Gemmatimonadota</taxon>
        <taxon>Gemmatimonadia</taxon>
        <taxon>Gemmatimonadales</taxon>
        <taxon>Gemmatimonadaceae</taxon>
        <taxon>Roseisolibacter</taxon>
    </lineage>
</organism>
<name>A0AA37V168_9BACT</name>
<gene>
    <name evidence="1" type="ORF">rosag_22180</name>
</gene>
<protein>
    <submittedName>
        <fullName evidence="1">Uncharacterized protein</fullName>
    </submittedName>
</protein>
<reference evidence="1" key="1">
    <citation type="submission" date="2022-08" db="EMBL/GenBank/DDBJ databases">
        <title>Draft genome sequencing of Roseisolibacter agri AW1220.</title>
        <authorList>
            <person name="Tobiishi Y."/>
            <person name="Tonouchi A."/>
        </authorList>
    </citation>
    <scope>NUCLEOTIDE SEQUENCE</scope>
    <source>
        <strain evidence="1">AW1220</strain>
    </source>
</reference>
<dbReference type="EMBL" id="BRXS01000003">
    <property type="protein sequence ID" value="GLC25705.1"/>
    <property type="molecule type" value="Genomic_DNA"/>
</dbReference>
<comment type="caution">
    <text evidence="1">The sequence shown here is derived from an EMBL/GenBank/DDBJ whole genome shotgun (WGS) entry which is preliminary data.</text>
</comment>
<dbReference type="RefSeq" id="WP_284350166.1">
    <property type="nucleotide sequence ID" value="NZ_BRXS01000003.1"/>
</dbReference>
<proteinExistence type="predicted"/>
<dbReference type="AlphaFoldDB" id="A0AA37V168"/>
<accession>A0AA37V168</accession>
<evidence type="ECO:0000313" key="2">
    <source>
        <dbReference type="Proteomes" id="UP001161325"/>
    </source>
</evidence>
<evidence type="ECO:0000313" key="1">
    <source>
        <dbReference type="EMBL" id="GLC25705.1"/>
    </source>
</evidence>